<comment type="caution">
    <text evidence="1">The sequence shown here is derived from an EMBL/GenBank/DDBJ whole genome shotgun (WGS) entry which is preliminary data.</text>
</comment>
<sequence>MGVDPFSIKALDQFDLQQGKDAKDRKVHVWHMHTYSRANDLSALSSFNEAVASRFGGEARVRVNKVAEKPFGPHPCMQFETDFTHSMWGDVVSWAIYNRPTALSILFHPVDEEQVAAHSFRATWVGEPIRLNERPLKAFDKTAAQRIAGGVARNEAIWDIVTPATMSVERMDEINRIARGE</sequence>
<dbReference type="Pfam" id="PF08883">
    <property type="entry name" value="DOPA_dioxygen"/>
    <property type="match status" value="1"/>
</dbReference>
<proteinExistence type="predicted"/>
<dbReference type="SUPFAM" id="SSF143410">
    <property type="entry name" value="DOPA-like"/>
    <property type="match status" value="1"/>
</dbReference>
<gene>
    <name evidence="1" type="ORF">CVIRNUC_003811</name>
</gene>
<dbReference type="PANTHER" id="PTHR36423:SF2">
    <property type="entry name" value="AFR070WP"/>
    <property type="match status" value="1"/>
</dbReference>
<evidence type="ECO:0000313" key="2">
    <source>
        <dbReference type="Proteomes" id="UP001314263"/>
    </source>
</evidence>
<organism evidence="1 2">
    <name type="scientific">Coccomyxa viridis</name>
    <dbReference type="NCBI Taxonomy" id="1274662"/>
    <lineage>
        <taxon>Eukaryota</taxon>
        <taxon>Viridiplantae</taxon>
        <taxon>Chlorophyta</taxon>
        <taxon>core chlorophytes</taxon>
        <taxon>Trebouxiophyceae</taxon>
        <taxon>Trebouxiophyceae incertae sedis</taxon>
        <taxon>Coccomyxaceae</taxon>
        <taxon>Coccomyxa</taxon>
    </lineage>
</organism>
<protein>
    <recommendedName>
        <fullName evidence="3">DOPA 4,5-dioxygenase</fullName>
    </recommendedName>
</protein>
<dbReference type="Gene3D" id="3.30.70.1240">
    <property type="entry name" value="DOPA-like domains"/>
    <property type="match status" value="1"/>
</dbReference>
<name>A0AAV1I169_9CHLO</name>
<dbReference type="InterPro" id="IPR014980">
    <property type="entry name" value="DOPA_dioxygen"/>
</dbReference>
<dbReference type="EMBL" id="CAUYUE010000004">
    <property type="protein sequence ID" value="CAK0770878.1"/>
    <property type="molecule type" value="Genomic_DNA"/>
</dbReference>
<dbReference type="Proteomes" id="UP001314263">
    <property type="component" value="Unassembled WGS sequence"/>
</dbReference>
<dbReference type="InterPro" id="IPR023389">
    <property type="entry name" value="DOPA-like_sf"/>
</dbReference>
<evidence type="ECO:0000313" key="1">
    <source>
        <dbReference type="EMBL" id="CAK0770878.1"/>
    </source>
</evidence>
<dbReference type="PANTHER" id="PTHR36423">
    <property type="entry name" value="AFR070WP"/>
    <property type="match status" value="1"/>
</dbReference>
<evidence type="ECO:0008006" key="3">
    <source>
        <dbReference type="Google" id="ProtNLM"/>
    </source>
</evidence>
<dbReference type="AlphaFoldDB" id="A0AAV1I169"/>
<accession>A0AAV1I169</accession>
<keyword evidence="2" id="KW-1185">Reference proteome</keyword>
<reference evidence="1 2" key="1">
    <citation type="submission" date="2023-10" db="EMBL/GenBank/DDBJ databases">
        <authorList>
            <person name="Maclean D."/>
            <person name="Macfadyen A."/>
        </authorList>
    </citation>
    <scope>NUCLEOTIDE SEQUENCE [LARGE SCALE GENOMIC DNA]</scope>
</reference>